<protein>
    <recommendedName>
        <fullName evidence="4">DUF420 domain-containing protein</fullName>
    </recommendedName>
</protein>
<evidence type="ECO:0000313" key="3">
    <source>
        <dbReference type="Proteomes" id="UP000319836"/>
    </source>
</evidence>
<feature type="transmembrane region" description="Helical" evidence="1">
    <location>
        <begin position="113"/>
        <end position="138"/>
    </location>
</feature>
<proteinExistence type="predicted"/>
<keyword evidence="1" id="KW-0472">Membrane</keyword>
<comment type="caution">
    <text evidence="2">The sequence shown here is derived from an EMBL/GenBank/DDBJ whole genome shotgun (WGS) entry which is preliminary data.</text>
</comment>
<feature type="transmembrane region" description="Helical" evidence="1">
    <location>
        <begin position="37"/>
        <end position="56"/>
    </location>
</feature>
<sequence>MNIPPLSVFSAVSELFVTAGVLYVVWANWNRRRFSGLIFLLLALFEAMVNVLYMAARAARASAGVETVATGMKVFFAAHGILSLLAYIGFVILGVFAFQEQKVDRWFFRERPYLTVIFLVVWVVSIGSGEVIFAMRYLRS</sequence>
<accession>A0A538U8J6</accession>
<dbReference type="EMBL" id="VBPA01000073">
    <property type="protein sequence ID" value="TMQ72180.1"/>
    <property type="molecule type" value="Genomic_DNA"/>
</dbReference>
<reference evidence="2 3" key="1">
    <citation type="journal article" date="2019" name="Nat. Microbiol.">
        <title>Mediterranean grassland soil C-N compound turnover is dependent on rainfall and depth, and is mediated by genomically divergent microorganisms.</title>
        <authorList>
            <person name="Diamond S."/>
            <person name="Andeer P.F."/>
            <person name="Li Z."/>
            <person name="Crits-Christoph A."/>
            <person name="Burstein D."/>
            <person name="Anantharaman K."/>
            <person name="Lane K.R."/>
            <person name="Thomas B.C."/>
            <person name="Pan C."/>
            <person name="Northen T.R."/>
            <person name="Banfield J.F."/>
        </authorList>
    </citation>
    <scope>NUCLEOTIDE SEQUENCE [LARGE SCALE GENOMIC DNA]</scope>
    <source>
        <strain evidence="2">WS_10</strain>
    </source>
</reference>
<feature type="transmembrane region" description="Helical" evidence="1">
    <location>
        <begin position="6"/>
        <end position="25"/>
    </location>
</feature>
<dbReference type="Proteomes" id="UP000319836">
    <property type="component" value="Unassembled WGS sequence"/>
</dbReference>
<dbReference type="AlphaFoldDB" id="A0A538U8J6"/>
<feature type="transmembrane region" description="Helical" evidence="1">
    <location>
        <begin position="76"/>
        <end position="98"/>
    </location>
</feature>
<evidence type="ECO:0000313" key="2">
    <source>
        <dbReference type="EMBL" id="TMQ72180.1"/>
    </source>
</evidence>
<name>A0A538U8J6_UNCEI</name>
<evidence type="ECO:0000256" key="1">
    <source>
        <dbReference type="SAM" id="Phobius"/>
    </source>
</evidence>
<keyword evidence="1" id="KW-0812">Transmembrane</keyword>
<evidence type="ECO:0008006" key="4">
    <source>
        <dbReference type="Google" id="ProtNLM"/>
    </source>
</evidence>
<keyword evidence="1" id="KW-1133">Transmembrane helix</keyword>
<gene>
    <name evidence="2" type="ORF">E6K80_03370</name>
</gene>
<organism evidence="2 3">
    <name type="scientific">Eiseniibacteriota bacterium</name>
    <dbReference type="NCBI Taxonomy" id="2212470"/>
    <lineage>
        <taxon>Bacteria</taxon>
        <taxon>Candidatus Eiseniibacteriota</taxon>
    </lineage>
</organism>